<protein>
    <submittedName>
        <fullName evidence="2">Uncharacterized protein</fullName>
    </submittedName>
</protein>
<evidence type="ECO:0000313" key="2">
    <source>
        <dbReference type="EMBL" id="KAG2898078.1"/>
    </source>
</evidence>
<evidence type="ECO:0000313" key="3">
    <source>
        <dbReference type="EMBL" id="KAG2912821.1"/>
    </source>
</evidence>
<organism evidence="2 5">
    <name type="scientific">Phytophthora cactorum</name>
    <dbReference type="NCBI Taxonomy" id="29920"/>
    <lineage>
        <taxon>Eukaryota</taxon>
        <taxon>Sar</taxon>
        <taxon>Stramenopiles</taxon>
        <taxon>Oomycota</taxon>
        <taxon>Peronosporomycetes</taxon>
        <taxon>Peronosporales</taxon>
        <taxon>Peronosporaceae</taxon>
        <taxon>Phytophthora</taxon>
    </lineage>
</organism>
<feature type="region of interest" description="Disordered" evidence="1">
    <location>
        <begin position="1"/>
        <end position="21"/>
    </location>
</feature>
<reference evidence="2" key="1">
    <citation type="submission" date="2018-10" db="EMBL/GenBank/DDBJ databases">
        <title>Effector identification in a new, highly contiguous assembly of the strawberry crown rot pathogen Phytophthora cactorum.</title>
        <authorList>
            <person name="Armitage A.D."/>
            <person name="Nellist C.F."/>
            <person name="Bates H."/>
            <person name="Vickerstaff R.J."/>
            <person name="Harrison R.J."/>
        </authorList>
    </citation>
    <scope>NUCLEOTIDE SEQUENCE</scope>
    <source>
        <strain evidence="2">4032</strain>
        <strain evidence="3">4040</strain>
        <strain evidence="4">P415</strain>
    </source>
</reference>
<name>A0A8T1BB72_9STRA</name>
<dbReference type="EMBL" id="RCML01001833">
    <property type="protein sequence ID" value="KAG2960161.1"/>
    <property type="molecule type" value="Genomic_DNA"/>
</dbReference>
<evidence type="ECO:0000256" key="1">
    <source>
        <dbReference type="SAM" id="MobiDB-lite"/>
    </source>
</evidence>
<evidence type="ECO:0000313" key="5">
    <source>
        <dbReference type="Proteomes" id="UP000774804"/>
    </source>
</evidence>
<dbReference type="EMBL" id="RCMI01000774">
    <property type="protein sequence ID" value="KAG2898078.1"/>
    <property type="molecule type" value="Genomic_DNA"/>
</dbReference>
<dbReference type="Proteomes" id="UP000736787">
    <property type="component" value="Unassembled WGS sequence"/>
</dbReference>
<dbReference type="EMBL" id="RCMK01000775">
    <property type="protein sequence ID" value="KAG2912821.1"/>
    <property type="molecule type" value="Genomic_DNA"/>
</dbReference>
<dbReference type="Proteomes" id="UP000697107">
    <property type="component" value="Unassembled WGS sequence"/>
</dbReference>
<dbReference type="Proteomes" id="UP000774804">
    <property type="component" value="Unassembled WGS sequence"/>
</dbReference>
<dbReference type="AlphaFoldDB" id="A0A8T1BB72"/>
<sequence length="37" mass="4003">MLPSNGGKLDNPGRYKTVKKAQSVDIHPSSCMITLKS</sequence>
<comment type="caution">
    <text evidence="2">The sequence shown here is derived from an EMBL/GenBank/DDBJ whole genome shotgun (WGS) entry which is preliminary data.</text>
</comment>
<evidence type="ECO:0000313" key="4">
    <source>
        <dbReference type="EMBL" id="KAG2960161.1"/>
    </source>
</evidence>
<gene>
    <name evidence="2" type="ORF">PC115_g16952</name>
    <name evidence="3" type="ORF">PC117_g18791</name>
    <name evidence="4" type="ORF">PC118_g22660</name>
</gene>
<proteinExistence type="predicted"/>
<accession>A0A8T1BB72</accession>